<feature type="domain" description="UreE urease accessory N-terminal" evidence="6">
    <location>
        <begin position="1"/>
        <end position="65"/>
    </location>
</feature>
<evidence type="ECO:0000313" key="7">
    <source>
        <dbReference type="EMBL" id="SEK18684.1"/>
    </source>
</evidence>
<dbReference type="SUPFAM" id="SSF69287">
    <property type="entry name" value="Urease metallochaperone UreE, N-terminal domain"/>
    <property type="match status" value="1"/>
</dbReference>
<dbReference type="Gene3D" id="2.60.260.20">
    <property type="entry name" value="Urease metallochaperone UreE, N-terminal domain"/>
    <property type="match status" value="1"/>
</dbReference>
<dbReference type="GO" id="GO:0051082">
    <property type="term" value="F:unfolded protein binding"/>
    <property type="evidence" value="ECO:0007669"/>
    <property type="project" value="UniProtKB-UniRule"/>
</dbReference>
<dbReference type="HAMAP" id="MF_00822">
    <property type="entry name" value="UreE"/>
    <property type="match status" value="1"/>
</dbReference>
<keyword evidence="3 5" id="KW-0533">Nickel</keyword>
<evidence type="ECO:0000256" key="2">
    <source>
        <dbReference type="ARBA" id="ARBA00022490"/>
    </source>
</evidence>
<protein>
    <recommendedName>
        <fullName evidence="5">Urease accessory protein UreE</fullName>
    </recommendedName>
</protein>
<accession>A0A1H7EYK3</accession>
<evidence type="ECO:0000313" key="8">
    <source>
        <dbReference type="Proteomes" id="UP000185766"/>
    </source>
</evidence>
<name>A0A1H7EYK3_9GAMM</name>
<dbReference type="SMART" id="SM00988">
    <property type="entry name" value="UreE_N"/>
    <property type="match status" value="1"/>
</dbReference>
<sequence>MLTVSERLASPQPADDQLHLNYAQRSKVRLRCHSAEGVELGLFLPRGQTALTDGDCLRASDGRVFQIVAAPEQLLEVTCASPFELMRAAYHLGNRHVPLQLSEHWLRLAEDSVLAHMLEQLGAQLRSLQAPFHPEAGAYGGGHHHSHGDDSAQFHYAPKLHQFGVRR</sequence>
<dbReference type="InterPro" id="IPR012406">
    <property type="entry name" value="UreE"/>
</dbReference>
<keyword evidence="2 5" id="KW-0963">Cytoplasm</keyword>
<organism evidence="7 8">
    <name type="scientific">Atopomonas hussainii</name>
    <dbReference type="NCBI Taxonomy" id="1429083"/>
    <lineage>
        <taxon>Bacteria</taxon>
        <taxon>Pseudomonadati</taxon>
        <taxon>Pseudomonadota</taxon>
        <taxon>Gammaproteobacteria</taxon>
        <taxon>Pseudomonadales</taxon>
        <taxon>Pseudomonadaceae</taxon>
        <taxon>Atopomonas</taxon>
    </lineage>
</organism>
<dbReference type="PIRSF" id="PIRSF036402">
    <property type="entry name" value="Ureas_acces_UreE"/>
    <property type="match status" value="1"/>
</dbReference>
<dbReference type="InterPro" id="IPR036118">
    <property type="entry name" value="UreE_N_sf"/>
</dbReference>
<dbReference type="Pfam" id="PF05194">
    <property type="entry name" value="UreE_C"/>
    <property type="match status" value="1"/>
</dbReference>
<evidence type="ECO:0000256" key="5">
    <source>
        <dbReference type="HAMAP-Rule" id="MF_00822"/>
    </source>
</evidence>
<evidence type="ECO:0000256" key="3">
    <source>
        <dbReference type="ARBA" id="ARBA00022596"/>
    </source>
</evidence>
<dbReference type="GO" id="GO:0019627">
    <property type="term" value="P:urea metabolic process"/>
    <property type="evidence" value="ECO:0007669"/>
    <property type="project" value="InterPro"/>
</dbReference>
<dbReference type="GO" id="GO:0005737">
    <property type="term" value="C:cytoplasm"/>
    <property type="evidence" value="ECO:0007669"/>
    <property type="project" value="UniProtKB-SubCell"/>
</dbReference>
<keyword evidence="4 5" id="KW-0143">Chaperone</keyword>
<dbReference type="NCBIfam" id="NF009751">
    <property type="entry name" value="PRK13261.1-1"/>
    <property type="match status" value="1"/>
</dbReference>
<dbReference type="Gene3D" id="3.30.70.790">
    <property type="entry name" value="UreE, C-terminal domain"/>
    <property type="match status" value="1"/>
</dbReference>
<evidence type="ECO:0000256" key="1">
    <source>
        <dbReference type="ARBA" id="ARBA00004496"/>
    </source>
</evidence>
<dbReference type="Proteomes" id="UP000185766">
    <property type="component" value="Unassembled WGS sequence"/>
</dbReference>
<dbReference type="InterPro" id="IPR007864">
    <property type="entry name" value="UreE_C_dom"/>
</dbReference>
<dbReference type="Pfam" id="PF02814">
    <property type="entry name" value="UreE_N"/>
    <property type="match status" value="1"/>
</dbReference>
<dbReference type="SUPFAM" id="SSF69737">
    <property type="entry name" value="Urease metallochaperone UreE, C-terminal domain"/>
    <property type="match status" value="1"/>
</dbReference>
<dbReference type="RefSeq" id="WP_074863917.1">
    <property type="nucleotide sequence ID" value="NZ_FOAS01000001.1"/>
</dbReference>
<dbReference type="InterPro" id="IPR004029">
    <property type="entry name" value="UreE_N"/>
</dbReference>
<dbReference type="CDD" id="cd00571">
    <property type="entry name" value="UreE"/>
    <property type="match status" value="1"/>
</dbReference>
<gene>
    <name evidence="5" type="primary">ureE</name>
    <name evidence="7" type="ORF">SAMN05216214_10125</name>
</gene>
<reference evidence="7 8" key="1">
    <citation type="submission" date="2016-10" db="EMBL/GenBank/DDBJ databases">
        <authorList>
            <person name="de Groot N.N."/>
        </authorList>
    </citation>
    <scope>NUCLEOTIDE SEQUENCE [LARGE SCALE GENOMIC DNA]</scope>
    <source>
        <strain evidence="7 8">JCM 19513</strain>
    </source>
</reference>
<dbReference type="STRING" id="1429083.GCA_001885685_00594"/>
<evidence type="ECO:0000259" key="6">
    <source>
        <dbReference type="SMART" id="SM00988"/>
    </source>
</evidence>
<dbReference type="GO" id="GO:0016151">
    <property type="term" value="F:nickel cation binding"/>
    <property type="evidence" value="ECO:0007669"/>
    <property type="project" value="UniProtKB-UniRule"/>
</dbReference>
<keyword evidence="8" id="KW-1185">Reference proteome</keyword>
<dbReference type="EMBL" id="FOAS01000001">
    <property type="protein sequence ID" value="SEK18684.1"/>
    <property type="molecule type" value="Genomic_DNA"/>
</dbReference>
<comment type="function">
    <text evidence="5">Involved in urease metallocenter assembly. Binds nickel. Probably functions as a nickel donor during metallocenter assembly.</text>
</comment>
<proteinExistence type="inferred from homology"/>
<comment type="similarity">
    <text evidence="5">Belongs to the UreE family.</text>
</comment>
<evidence type="ECO:0000256" key="4">
    <source>
        <dbReference type="ARBA" id="ARBA00023186"/>
    </source>
</evidence>
<dbReference type="AlphaFoldDB" id="A0A1H7EYK3"/>
<comment type="subcellular location">
    <subcellularLocation>
        <location evidence="1 5">Cytoplasm</location>
    </subcellularLocation>
</comment>
<dbReference type="GO" id="GO:0006457">
    <property type="term" value="P:protein folding"/>
    <property type="evidence" value="ECO:0007669"/>
    <property type="project" value="InterPro"/>
</dbReference>
<dbReference type="GO" id="GO:0065003">
    <property type="term" value="P:protein-containing complex assembly"/>
    <property type="evidence" value="ECO:0007669"/>
    <property type="project" value="InterPro"/>
</dbReference>